<feature type="region of interest" description="Disordered" evidence="1">
    <location>
        <begin position="233"/>
        <end position="284"/>
    </location>
</feature>
<feature type="transmembrane region" description="Helical" evidence="2">
    <location>
        <begin position="42"/>
        <end position="63"/>
    </location>
</feature>
<organism evidence="3 4">
    <name type="scientific">Caenorhabditis angaria</name>
    <dbReference type="NCBI Taxonomy" id="860376"/>
    <lineage>
        <taxon>Eukaryota</taxon>
        <taxon>Metazoa</taxon>
        <taxon>Ecdysozoa</taxon>
        <taxon>Nematoda</taxon>
        <taxon>Chromadorea</taxon>
        <taxon>Rhabditida</taxon>
        <taxon>Rhabditina</taxon>
        <taxon>Rhabditomorpha</taxon>
        <taxon>Rhabditoidea</taxon>
        <taxon>Rhabditidae</taxon>
        <taxon>Peloderinae</taxon>
        <taxon>Caenorhabditis</taxon>
    </lineage>
</organism>
<dbReference type="AlphaFoldDB" id="A0A9P1MUN1"/>
<feature type="transmembrane region" description="Helical" evidence="2">
    <location>
        <begin position="137"/>
        <end position="159"/>
    </location>
</feature>
<keyword evidence="4" id="KW-1185">Reference proteome</keyword>
<feature type="compositionally biased region" description="Basic and acidic residues" evidence="1">
    <location>
        <begin position="243"/>
        <end position="252"/>
    </location>
</feature>
<evidence type="ECO:0000256" key="2">
    <source>
        <dbReference type="SAM" id="Phobius"/>
    </source>
</evidence>
<evidence type="ECO:0000256" key="1">
    <source>
        <dbReference type="SAM" id="MobiDB-lite"/>
    </source>
</evidence>
<dbReference type="OrthoDB" id="5854119at2759"/>
<feature type="transmembrane region" description="Helical" evidence="2">
    <location>
        <begin position="179"/>
        <end position="201"/>
    </location>
</feature>
<sequence length="284" mass="32799">MADNTLRSLNASFSRYLRPESGRLRKNGNSRWLFDQLHVKNLVFNIQSYLFVIGLIGLFLPIIPEQYESIRIPGFDGLNFLSIHDVDYKPNESLSKSLLSTLSYLYFLSSLSGFYGIQHCEKIMPNLLRLKNSAIYLLPSALSLLTISFPLILSTLRTIKSIIDETNTQFSIITILDCIRFSLVPIFIFWTLYFYTLYGYFLGYSYHYRRCALRSQNIFKNLTPKGNKVQVLQQNTVSPSPRNKKEAQHENLRPAPYYSSSPVPKSNVSMNHSRYLETVNEESD</sequence>
<keyword evidence="2" id="KW-1133">Transmembrane helix</keyword>
<feature type="transmembrane region" description="Helical" evidence="2">
    <location>
        <begin position="98"/>
        <end position="117"/>
    </location>
</feature>
<comment type="caution">
    <text evidence="3">The sequence shown here is derived from an EMBL/GenBank/DDBJ whole genome shotgun (WGS) entry which is preliminary data.</text>
</comment>
<reference evidence="3" key="1">
    <citation type="submission" date="2022-11" db="EMBL/GenBank/DDBJ databases">
        <authorList>
            <person name="Kikuchi T."/>
        </authorList>
    </citation>
    <scope>NUCLEOTIDE SEQUENCE</scope>
    <source>
        <strain evidence="3">PS1010</strain>
    </source>
</reference>
<protein>
    <submittedName>
        <fullName evidence="3">Uncharacterized protein</fullName>
    </submittedName>
</protein>
<evidence type="ECO:0000313" key="3">
    <source>
        <dbReference type="EMBL" id="CAI5437557.1"/>
    </source>
</evidence>
<dbReference type="EMBL" id="CANHGI010000001">
    <property type="protein sequence ID" value="CAI5437557.1"/>
    <property type="molecule type" value="Genomic_DNA"/>
</dbReference>
<accession>A0A9P1MUN1</accession>
<evidence type="ECO:0000313" key="4">
    <source>
        <dbReference type="Proteomes" id="UP001152747"/>
    </source>
</evidence>
<dbReference type="Proteomes" id="UP001152747">
    <property type="component" value="Unassembled WGS sequence"/>
</dbReference>
<keyword evidence="2" id="KW-0812">Transmembrane</keyword>
<proteinExistence type="predicted"/>
<keyword evidence="2" id="KW-0472">Membrane</keyword>
<name>A0A9P1MUN1_9PELO</name>
<feature type="compositionally biased region" description="Polar residues" evidence="1">
    <location>
        <begin position="258"/>
        <end position="272"/>
    </location>
</feature>
<gene>
    <name evidence="3" type="ORF">CAMP_LOCUS194</name>
</gene>